<keyword evidence="11 18" id="KW-0560">Oxidoreductase</keyword>
<dbReference type="NCBIfam" id="NF001419">
    <property type="entry name" value="PRK00293.1"/>
    <property type="match status" value="1"/>
</dbReference>
<feature type="disulfide bond" description="Redox-active" evidence="18">
    <location>
        <begin position="234"/>
        <end position="356"/>
    </location>
</feature>
<feature type="transmembrane region" description="Helical" evidence="18">
    <location>
        <begin position="215"/>
        <end position="247"/>
    </location>
</feature>
<comment type="caution">
    <text evidence="20">The sequence shown here is derived from an EMBL/GenBank/DDBJ whole genome shotgun (WGS) entry which is preliminary data.</text>
</comment>
<evidence type="ECO:0000256" key="2">
    <source>
        <dbReference type="ARBA" id="ARBA00007241"/>
    </source>
</evidence>
<feature type="transmembrane region" description="Helical" evidence="18">
    <location>
        <begin position="295"/>
        <end position="317"/>
    </location>
</feature>
<dbReference type="EMBL" id="JBEPLS010000003">
    <property type="protein sequence ID" value="MET3603355.1"/>
    <property type="molecule type" value="Genomic_DNA"/>
</dbReference>
<keyword evidence="15 18" id="KW-0676">Redox-active center</keyword>
<keyword evidence="8 18" id="KW-0201">Cytochrome c-type biogenesis</keyword>
<evidence type="ECO:0000256" key="7">
    <source>
        <dbReference type="ARBA" id="ARBA00022729"/>
    </source>
</evidence>
<evidence type="ECO:0000256" key="11">
    <source>
        <dbReference type="ARBA" id="ARBA00023002"/>
    </source>
</evidence>
<feature type="transmembrane region" description="Helical" evidence="18">
    <location>
        <begin position="259"/>
        <end position="283"/>
    </location>
</feature>
<sequence length="630" mass="66027">MRDLMLFRLPLRALLSALLGLVLLLPALVRAEDFLEPDRAFRLEVELLDARTLGVRYTIAPGYYLYRERLALQSEPAGLALAGVPLPPGERKYDETFQKELEVYHDRLAFGVDLGPLLEAARAAPGGPVRITLGSQGCADKGLCYPPRRQVLQLELKDGGAAGLQALAVRLLPEQEDGTLVPLEDLPGTDRSQGLGGVGGAIGDRFAAALGSGSLLTVAAVFALAGLLLSFTPCVLPMVPILSSIIVGQGEPVSRARGLGLSLAYALGMALVYTAFGVAAGLAGEGLAAALQTPWVLGGFALLLVLLSLSMFGLYELQMPAALQSRLSQAGSGLRGGRHGGVFLLGGLSALIVGPCVAAPLAGALVYISRTGDVVLGGLALFSMAIGMSVPLLLVGLSAGSLLPKAGAWMASVKHVFGVLLLGVALWMVLPLLPEVMAMIGWGALALALAGVLWRAARPGSGGLAVRALALVCALLALAQWGGAASGGRDALAPLAHLGVNLGLGGVPAGEPVHFRRVRTLAELETAVREAGRPVMFDFYADWCVSCKEMERYTFTDPRVRERLAGVLLLQVDVTANHPDDRELLRRFGLFGPPAILFFDAAGREQSERRVIGFQKADDFLASLEAAGIR</sequence>
<keyword evidence="4 18" id="KW-1003">Cell membrane</keyword>
<dbReference type="Proteomes" id="UP001549111">
    <property type="component" value="Unassembled WGS sequence"/>
</dbReference>
<evidence type="ECO:0000256" key="16">
    <source>
        <dbReference type="ARBA" id="ARBA00047388"/>
    </source>
</evidence>
<comment type="catalytic activity">
    <reaction evidence="16 18">
        <text>[protein]-dithiol + NAD(+) = [protein]-disulfide + NADH + H(+)</text>
        <dbReference type="Rhea" id="RHEA:18749"/>
        <dbReference type="Rhea" id="RHEA-COMP:10593"/>
        <dbReference type="Rhea" id="RHEA-COMP:10594"/>
        <dbReference type="ChEBI" id="CHEBI:15378"/>
        <dbReference type="ChEBI" id="CHEBI:29950"/>
        <dbReference type="ChEBI" id="CHEBI:50058"/>
        <dbReference type="ChEBI" id="CHEBI:57540"/>
        <dbReference type="ChEBI" id="CHEBI:57945"/>
        <dbReference type="EC" id="1.8.1.8"/>
    </reaction>
</comment>
<gene>
    <name evidence="18" type="primary">dsbD</name>
    <name evidence="20" type="ORF">ABIC99_001139</name>
</gene>
<feature type="domain" description="Thioredoxin" evidence="19">
    <location>
        <begin position="493"/>
        <end position="629"/>
    </location>
</feature>
<evidence type="ECO:0000256" key="5">
    <source>
        <dbReference type="ARBA" id="ARBA00022519"/>
    </source>
</evidence>
<feature type="disulfide bond" description="Redox-active" evidence="18">
    <location>
        <begin position="544"/>
        <end position="547"/>
    </location>
</feature>
<comment type="function">
    <text evidence="18">Required to facilitate the formation of correct disulfide bonds in some periplasmic proteins and for the assembly of the periplasmic c-type cytochromes. Acts by transferring electrons from cytoplasmic thioredoxin to the periplasm. This transfer involves a cascade of disulfide bond formation and reduction steps.</text>
</comment>
<evidence type="ECO:0000256" key="15">
    <source>
        <dbReference type="ARBA" id="ARBA00023284"/>
    </source>
</evidence>
<dbReference type="RefSeq" id="WP_244954479.1">
    <property type="nucleotide sequence ID" value="NZ_CP035708.1"/>
</dbReference>
<organism evidence="20 21">
    <name type="scientific">Sphaerotilus sulfidivorans</name>
    <dbReference type="NCBI Taxonomy" id="639200"/>
    <lineage>
        <taxon>Bacteria</taxon>
        <taxon>Pseudomonadati</taxon>
        <taxon>Pseudomonadota</taxon>
        <taxon>Betaproteobacteria</taxon>
        <taxon>Burkholderiales</taxon>
        <taxon>Sphaerotilaceae</taxon>
        <taxon>Sphaerotilus</taxon>
    </lineage>
</organism>
<keyword evidence="5 18" id="KW-0997">Cell inner membrane</keyword>
<keyword evidence="21" id="KW-1185">Reference proteome</keyword>
<dbReference type="HAMAP" id="MF_00399">
    <property type="entry name" value="DbsD"/>
    <property type="match status" value="1"/>
</dbReference>
<dbReference type="Pfam" id="PF11412">
    <property type="entry name" value="DsbD_N"/>
    <property type="match status" value="1"/>
</dbReference>
<keyword evidence="12 18" id="KW-0520">NAD</keyword>
<feature type="transmembrane region" description="Helical" evidence="18">
    <location>
        <begin position="436"/>
        <end position="457"/>
    </location>
</feature>
<dbReference type="InterPro" id="IPR036249">
    <property type="entry name" value="Thioredoxin-like_sf"/>
</dbReference>
<evidence type="ECO:0000256" key="17">
    <source>
        <dbReference type="ARBA" id="ARBA00047804"/>
    </source>
</evidence>
<reference evidence="20 21" key="1">
    <citation type="submission" date="2024-06" db="EMBL/GenBank/DDBJ databases">
        <title>Genomic Encyclopedia of Type Strains, Phase IV (KMG-IV): sequencing the most valuable type-strain genomes for metagenomic binning, comparative biology and taxonomic classification.</title>
        <authorList>
            <person name="Goeker M."/>
        </authorList>
    </citation>
    <scope>NUCLEOTIDE SEQUENCE [LARGE SCALE GENOMIC DNA]</scope>
    <source>
        <strain evidence="20 21">D-501</strain>
    </source>
</reference>
<dbReference type="InterPro" id="IPR013766">
    <property type="entry name" value="Thioredoxin_domain"/>
</dbReference>
<dbReference type="SUPFAM" id="SSF52833">
    <property type="entry name" value="Thioredoxin-like"/>
    <property type="match status" value="1"/>
</dbReference>
<evidence type="ECO:0000256" key="14">
    <source>
        <dbReference type="ARBA" id="ARBA00023157"/>
    </source>
</evidence>
<accession>A0ABV2IK99</accession>
<name>A0ABV2IK99_9BURK</name>
<feature type="transmembrane region" description="Helical" evidence="18">
    <location>
        <begin position="464"/>
        <end position="483"/>
    </location>
</feature>
<evidence type="ECO:0000256" key="6">
    <source>
        <dbReference type="ARBA" id="ARBA00022692"/>
    </source>
</evidence>
<keyword evidence="13 18" id="KW-0472">Membrane</keyword>
<dbReference type="InterPro" id="IPR036929">
    <property type="entry name" value="DsbDN_sf"/>
</dbReference>
<keyword evidence="3 18" id="KW-0813">Transport</keyword>
<feature type="disulfide bond" description="Redox-active" evidence="18">
    <location>
        <begin position="138"/>
        <end position="144"/>
    </location>
</feature>
<evidence type="ECO:0000256" key="9">
    <source>
        <dbReference type="ARBA" id="ARBA00022982"/>
    </source>
</evidence>
<evidence type="ECO:0000256" key="3">
    <source>
        <dbReference type="ARBA" id="ARBA00022448"/>
    </source>
</evidence>
<evidence type="ECO:0000313" key="20">
    <source>
        <dbReference type="EMBL" id="MET3603355.1"/>
    </source>
</evidence>
<dbReference type="CDD" id="cd02953">
    <property type="entry name" value="DsbDgamma"/>
    <property type="match status" value="1"/>
</dbReference>
<keyword evidence="6 18" id="KW-0812">Transmembrane</keyword>
<dbReference type="GO" id="GO:0047134">
    <property type="term" value="F:protein-disulfide reductase [NAD(P)H] activity"/>
    <property type="evidence" value="ECO:0007669"/>
    <property type="project" value="UniProtKB-EC"/>
</dbReference>
<dbReference type="Pfam" id="PF02683">
    <property type="entry name" value="DsbD_TM"/>
    <property type="match status" value="1"/>
</dbReference>
<dbReference type="PANTHER" id="PTHR32234:SF0">
    <property type="entry name" value="THIOL:DISULFIDE INTERCHANGE PROTEIN DSBD"/>
    <property type="match status" value="1"/>
</dbReference>
<dbReference type="PANTHER" id="PTHR32234">
    <property type="entry name" value="THIOL:DISULFIDE INTERCHANGE PROTEIN DSBD"/>
    <property type="match status" value="1"/>
</dbReference>
<comment type="subcellular location">
    <subcellularLocation>
        <location evidence="1 18">Cell inner membrane</location>
        <topology evidence="1 18">Multi-pass membrane protein</topology>
    </subcellularLocation>
</comment>
<evidence type="ECO:0000256" key="4">
    <source>
        <dbReference type="ARBA" id="ARBA00022475"/>
    </source>
</evidence>
<comment type="similarity">
    <text evidence="2 18">Belongs to the thioredoxin family. DsbD subfamily.</text>
</comment>
<dbReference type="InterPro" id="IPR003834">
    <property type="entry name" value="Cyt_c_assmbl_TM_dom"/>
</dbReference>
<keyword evidence="9 18" id="KW-0249">Electron transport</keyword>
<keyword evidence="7" id="KW-0732">Signal</keyword>
<evidence type="ECO:0000256" key="18">
    <source>
        <dbReference type="HAMAP-Rule" id="MF_00399"/>
    </source>
</evidence>
<evidence type="ECO:0000256" key="1">
    <source>
        <dbReference type="ARBA" id="ARBA00004429"/>
    </source>
</evidence>
<dbReference type="Gene3D" id="3.40.30.10">
    <property type="entry name" value="Glutaredoxin"/>
    <property type="match status" value="1"/>
</dbReference>
<protein>
    <recommendedName>
        <fullName evidence="18">Thiol:disulfide interchange protein DsbD</fullName>
        <ecNumber evidence="18">1.8.1.8</ecNumber>
    </recommendedName>
    <alternativeName>
        <fullName evidence="18">Protein-disulfide reductase</fullName>
        <shortName evidence="18">Disulfide reductase</shortName>
    </alternativeName>
</protein>
<evidence type="ECO:0000259" key="19">
    <source>
        <dbReference type="PROSITE" id="PS51352"/>
    </source>
</evidence>
<dbReference type="SUPFAM" id="SSF74863">
    <property type="entry name" value="Thiol:disulfide interchange protein DsbD, N-terminal domain (DsbD-alpha)"/>
    <property type="match status" value="1"/>
</dbReference>
<feature type="transmembrane region" description="Helical" evidence="18">
    <location>
        <begin position="342"/>
        <end position="368"/>
    </location>
</feature>
<dbReference type="InterPro" id="IPR035671">
    <property type="entry name" value="DsbD_gamma"/>
</dbReference>
<evidence type="ECO:0000313" key="21">
    <source>
        <dbReference type="Proteomes" id="UP001549111"/>
    </source>
</evidence>
<dbReference type="PROSITE" id="PS51352">
    <property type="entry name" value="THIOREDOXIN_2"/>
    <property type="match status" value="1"/>
</dbReference>
<dbReference type="InterPro" id="IPR028250">
    <property type="entry name" value="DsbDN"/>
</dbReference>
<evidence type="ECO:0000256" key="13">
    <source>
        <dbReference type="ARBA" id="ARBA00023136"/>
    </source>
</evidence>
<comment type="catalytic activity">
    <reaction evidence="17 18">
        <text>[protein]-dithiol + NADP(+) = [protein]-disulfide + NADPH + H(+)</text>
        <dbReference type="Rhea" id="RHEA:18753"/>
        <dbReference type="Rhea" id="RHEA-COMP:10593"/>
        <dbReference type="Rhea" id="RHEA-COMP:10594"/>
        <dbReference type="ChEBI" id="CHEBI:15378"/>
        <dbReference type="ChEBI" id="CHEBI:29950"/>
        <dbReference type="ChEBI" id="CHEBI:50058"/>
        <dbReference type="ChEBI" id="CHEBI:57783"/>
        <dbReference type="ChEBI" id="CHEBI:58349"/>
        <dbReference type="EC" id="1.8.1.8"/>
    </reaction>
</comment>
<evidence type="ECO:0000256" key="10">
    <source>
        <dbReference type="ARBA" id="ARBA00022989"/>
    </source>
</evidence>
<dbReference type="EC" id="1.8.1.8" evidence="18"/>
<evidence type="ECO:0000256" key="12">
    <source>
        <dbReference type="ARBA" id="ARBA00023027"/>
    </source>
</evidence>
<feature type="transmembrane region" description="Helical" evidence="18">
    <location>
        <begin position="409"/>
        <end position="430"/>
    </location>
</feature>
<keyword evidence="10 18" id="KW-1133">Transmembrane helix</keyword>
<dbReference type="Pfam" id="PF13899">
    <property type="entry name" value="Thioredoxin_7"/>
    <property type="match status" value="1"/>
</dbReference>
<keyword evidence="14 18" id="KW-1015">Disulfide bond</keyword>
<dbReference type="InterPro" id="IPR022910">
    <property type="entry name" value="Thiol_diS_interchange_DbsD"/>
</dbReference>
<dbReference type="Gene3D" id="2.60.40.1250">
    <property type="entry name" value="Thiol:disulfide interchange protein DsbD, N-terminal domain"/>
    <property type="match status" value="1"/>
</dbReference>
<feature type="transmembrane region" description="Helical" evidence="18">
    <location>
        <begin position="374"/>
        <end position="397"/>
    </location>
</feature>
<proteinExistence type="inferred from homology"/>
<evidence type="ECO:0000256" key="8">
    <source>
        <dbReference type="ARBA" id="ARBA00022748"/>
    </source>
</evidence>